<keyword evidence="1" id="KW-0732">Signal</keyword>
<dbReference type="Pfam" id="PF04214">
    <property type="entry name" value="DUF411"/>
    <property type="match status" value="1"/>
</dbReference>
<evidence type="ECO:0000256" key="1">
    <source>
        <dbReference type="SAM" id="SignalP"/>
    </source>
</evidence>
<dbReference type="OrthoDB" id="14727at2"/>
<feature type="signal peptide" evidence="1">
    <location>
        <begin position="1"/>
        <end position="24"/>
    </location>
</feature>
<evidence type="ECO:0008006" key="4">
    <source>
        <dbReference type="Google" id="ProtNLM"/>
    </source>
</evidence>
<keyword evidence="3" id="KW-1185">Reference proteome</keyword>
<dbReference type="HOGENOM" id="CLU_112034_1_0_5"/>
<dbReference type="EMBL" id="AAMO01000001">
    <property type="protein sequence ID" value="EAQ04624.1"/>
    <property type="molecule type" value="Genomic_DNA"/>
</dbReference>
<protein>
    <recommendedName>
        <fullName evidence="4">CopG protein</fullName>
    </recommendedName>
</protein>
<reference evidence="2 3" key="1">
    <citation type="journal article" date="2010" name="J. Bacteriol.">
        <title>Genome sequences of Oceanicola granulosus HTCC2516(T) and Oceanicola batsensis HTCC2597(TDelta).</title>
        <authorList>
            <person name="Thrash J.C."/>
            <person name="Cho J.C."/>
            <person name="Vergin K.L."/>
            <person name="Giovannoni S.J."/>
        </authorList>
    </citation>
    <scope>NUCLEOTIDE SEQUENCE [LARGE SCALE GENOMIC DNA]</scope>
    <source>
        <strain evidence="3">ATCC BAA-863 / DSM 15984 / KCTC 12145 / HTCC2597</strain>
    </source>
</reference>
<dbReference type="Proteomes" id="UP000004318">
    <property type="component" value="Unassembled WGS sequence"/>
</dbReference>
<sequence length="164" mass="16927">MKPIKTLFAVVPAAALSLGITTLAAVNGVHAESHADMAEHGTMHVTKSPTCGCCGAWVELAREEGYEVEVTNTGAITLAKQEHDVPGTLWACHTAVIDGYVVEGHVPFEAIAKLLKERPAIDGIAVAGMPAGSPGMGNDPAARYDVIAFGGEAGEGEVFFRAGS</sequence>
<organism evidence="2 3">
    <name type="scientific">Pseudooceanicola batsensis (strain ATCC BAA-863 / DSM 15984 / KCTC 12145 / HTCC2597)</name>
    <name type="common">Oceanicola batsensis</name>
    <dbReference type="NCBI Taxonomy" id="252305"/>
    <lineage>
        <taxon>Bacteria</taxon>
        <taxon>Pseudomonadati</taxon>
        <taxon>Pseudomonadota</taxon>
        <taxon>Alphaproteobacteria</taxon>
        <taxon>Rhodobacterales</taxon>
        <taxon>Paracoccaceae</taxon>
        <taxon>Pseudooceanicola</taxon>
    </lineage>
</organism>
<dbReference type="AlphaFoldDB" id="A3TSJ7"/>
<comment type="caution">
    <text evidence="2">The sequence shown here is derived from an EMBL/GenBank/DDBJ whole genome shotgun (WGS) entry which is preliminary data.</text>
</comment>
<evidence type="ECO:0000313" key="2">
    <source>
        <dbReference type="EMBL" id="EAQ04624.1"/>
    </source>
</evidence>
<dbReference type="eggNOG" id="COG3019">
    <property type="taxonomic scope" value="Bacteria"/>
</dbReference>
<evidence type="ECO:0000313" key="3">
    <source>
        <dbReference type="Proteomes" id="UP000004318"/>
    </source>
</evidence>
<gene>
    <name evidence="2" type="ORF">OB2597_05060</name>
</gene>
<dbReference type="InterPro" id="IPR007332">
    <property type="entry name" value="DUF411"/>
</dbReference>
<dbReference type="STRING" id="252305.OB2597_05060"/>
<proteinExistence type="predicted"/>
<feature type="chain" id="PRO_5002659853" description="CopG protein" evidence="1">
    <location>
        <begin position="25"/>
        <end position="164"/>
    </location>
</feature>
<name>A3TSJ7_PSEBH</name>
<dbReference type="RefSeq" id="WP_007253811.1">
    <property type="nucleotide sequence ID" value="NZ_CH724131.1"/>
</dbReference>
<accession>A3TSJ7</accession>